<gene>
    <name evidence="1" type="ORF">QNI22_15055</name>
</gene>
<sequence length="48" mass="5291">MRLSQVRLDWRLDNADLCITKSVRKGAYLSACKRSGTLTAAQPKAPLS</sequence>
<name>A0AAE3R5V7_9BACT</name>
<protein>
    <submittedName>
        <fullName evidence="1">Uncharacterized protein</fullName>
    </submittedName>
</protein>
<comment type="caution">
    <text evidence="1">The sequence shown here is derived from an EMBL/GenBank/DDBJ whole genome shotgun (WGS) entry which is preliminary data.</text>
</comment>
<dbReference type="RefSeq" id="WP_314511750.1">
    <property type="nucleotide sequence ID" value="NZ_JASJOU010000004.1"/>
</dbReference>
<reference evidence="1" key="1">
    <citation type="submission" date="2023-05" db="EMBL/GenBank/DDBJ databases">
        <authorList>
            <person name="Zhang X."/>
        </authorList>
    </citation>
    <scope>NUCLEOTIDE SEQUENCE</scope>
    <source>
        <strain evidence="1">BD1B2-1</strain>
    </source>
</reference>
<organism evidence="1 2">
    <name type="scientific">Xanthocytophaga agilis</name>
    <dbReference type="NCBI Taxonomy" id="3048010"/>
    <lineage>
        <taxon>Bacteria</taxon>
        <taxon>Pseudomonadati</taxon>
        <taxon>Bacteroidota</taxon>
        <taxon>Cytophagia</taxon>
        <taxon>Cytophagales</taxon>
        <taxon>Rhodocytophagaceae</taxon>
        <taxon>Xanthocytophaga</taxon>
    </lineage>
</organism>
<dbReference type="Proteomes" id="UP001232063">
    <property type="component" value="Unassembled WGS sequence"/>
</dbReference>
<evidence type="ECO:0000313" key="2">
    <source>
        <dbReference type="Proteomes" id="UP001232063"/>
    </source>
</evidence>
<keyword evidence="2" id="KW-1185">Reference proteome</keyword>
<accession>A0AAE3R5V7</accession>
<proteinExistence type="predicted"/>
<dbReference type="EMBL" id="JASJOU010000004">
    <property type="protein sequence ID" value="MDJ1501984.1"/>
    <property type="molecule type" value="Genomic_DNA"/>
</dbReference>
<dbReference type="AlphaFoldDB" id="A0AAE3R5V7"/>
<evidence type="ECO:0000313" key="1">
    <source>
        <dbReference type="EMBL" id="MDJ1501984.1"/>
    </source>
</evidence>